<keyword evidence="2" id="KW-1133">Transmembrane helix</keyword>
<accession>A0ABD2YMI1</accession>
<proteinExistence type="predicted"/>
<dbReference type="PANTHER" id="PTHR34379">
    <property type="entry name" value="OS07G0553800 PROTEIN"/>
    <property type="match status" value="1"/>
</dbReference>
<feature type="compositionally biased region" description="Low complexity" evidence="1">
    <location>
        <begin position="144"/>
        <end position="173"/>
    </location>
</feature>
<dbReference type="AlphaFoldDB" id="A0ABD2YMI1"/>
<feature type="transmembrane region" description="Helical" evidence="2">
    <location>
        <begin position="208"/>
        <end position="237"/>
    </location>
</feature>
<reference evidence="3 4" key="1">
    <citation type="submission" date="2024-11" db="EMBL/GenBank/DDBJ databases">
        <title>A near-complete genome assembly of Cinchona calisaya.</title>
        <authorList>
            <person name="Lian D.C."/>
            <person name="Zhao X.W."/>
            <person name="Wei L."/>
        </authorList>
    </citation>
    <scope>NUCLEOTIDE SEQUENCE [LARGE SCALE GENOMIC DNA]</scope>
    <source>
        <tissue evidence="3">Nenye</tissue>
    </source>
</reference>
<protein>
    <submittedName>
        <fullName evidence="3">Uncharacterized protein</fullName>
    </submittedName>
</protein>
<name>A0ABD2YMI1_9GENT</name>
<dbReference type="PANTHER" id="PTHR34379:SF6">
    <property type="entry name" value="PROTEIN 3F"/>
    <property type="match status" value="1"/>
</dbReference>
<evidence type="ECO:0000313" key="4">
    <source>
        <dbReference type="Proteomes" id="UP001630127"/>
    </source>
</evidence>
<keyword evidence="2" id="KW-0812">Transmembrane</keyword>
<feature type="region of interest" description="Disordered" evidence="1">
    <location>
        <begin position="140"/>
        <end position="180"/>
    </location>
</feature>
<sequence length="286" mass="32365">MGFSKSPKRCKWYLCFKPQVEDYPFKPIFCLRKEGKETMLPPHNLLINFSADHDKLDSSSDGEVQPNKKSESRRRFSRAFKALLFQSSLTKKKRSRKLGEETSDKSSSSKLSSKLDKLFSSFRDKKRSLWCKESSDESLRTDSSRSSLFSSSTPATSSSSLSSSSSIASNSRSASERKGSFDLKQLNQKPTIYPKKTKECYINANVGLYFLLICLVGLVFGGKAFAIFCTSTSLFLIPCRFKRVDDQYSVVVNNTSVDSMDIDSDEYKKKVIMGGLLERSRTTRFQ</sequence>
<evidence type="ECO:0000313" key="3">
    <source>
        <dbReference type="EMBL" id="KAL3508604.1"/>
    </source>
</evidence>
<gene>
    <name evidence="3" type="ORF">ACH5RR_028005</name>
</gene>
<keyword evidence="2" id="KW-0472">Membrane</keyword>
<comment type="caution">
    <text evidence="3">The sequence shown here is derived from an EMBL/GenBank/DDBJ whole genome shotgun (WGS) entry which is preliminary data.</text>
</comment>
<evidence type="ECO:0000256" key="2">
    <source>
        <dbReference type="SAM" id="Phobius"/>
    </source>
</evidence>
<dbReference type="InterPro" id="IPR040411">
    <property type="entry name" value="At5g23160-like"/>
</dbReference>
<keyword evidence="4" id="KW-1185">Reference proteome</keyword>
<evidence type="ECO:0000256" key="1">
    <source>
        <dbReference type="SAM" id="MobiDB-lite"/>
    </source>
</evidence>
<dbReference type="EMBL" id="JBJUIK010000012">
    <property type="protein sequence ID" value="KAL3508604.1"/>
    <property type="molecule type" value="Genomic_DNA"/>
</dbReference>
<dbReference type="Proteomes" id="UP001630127">
    <property type="component" value="Unassembled WGS sequence"/>
</dbReference>
<organism evidence="3 4">
    <name type="scientific">Cinchona calisaya</name>
    <dbReference type="NCBI Taxonomy" id="153742"/>
    <lineage>
        <taxon>Eukaryota</taxon>
        <taxon>Viridiplantae</taxon>
        <taxon>Streptophyta</taxon>
        <taxon>Embryophyta</taxon>
        <taxon>Tracheophyta</taxon>
        <taxon>Spermatophyta</taxon>
        <taxon>Magnoliopsida</taxon>
        <taxon>eudicotyledons</taxon>
        <taxon>Gunneridae</taxon>
        <taxon>Pentapetalae</taxon>
        <taxon>asterids</taxon>
        <taxon>lamiids</taxon>
        <taxon>Gentianales</taxon>
        <taxon>Rubiaceae</taxon>
        <taxon>Cinchonoideae</taxon>
        <taxon>Cinchoneae</taxon>
        <taxon>Cinchona</taxon>
    </lineage>
</organism>